<reference evidence="3" key="2">
    <citation type="submission" date="2023-07" db="EMBL/GenBank/DDBJ databases">
        <title>Identification and characterization of horizontal gene transfer across gut microbiota members of farm animals based on homology search.</title>
        <authorList>
            <person name="Schwarzerova J."/>
            <person name="Nykrynova M."/>
            <person name="Jureckova K."/>
            <person name="Cejkova D."/>
            <person name="Rychlik I."/>
        </authorList>
    </citation>
    <scope>NUCLEOTIDE SEQUENCE [LARGE SCALE GENOMIC DNA]</scope>
    <source>
        <strain evidence="3">109_WCHN</strain>
    </source>
</reference>
<keyword evidence="1" id="KW-0732">Signal</keyword>
<dbReference type="EMBL" id="JAUDEN010000074">
    <property type="protein sequence ID" value="MDM8326510.1"/>
    <property type="molecule type" value="Genomic_DNA"/>
</dbReference>
<evidence type="ECO:0000313" key="2">
    <source>
        <dbReference type="EMBL" id="MDM8326510.1"/>
    </source>
</evidence>
<reference evidence="2 3" key="1">
    <citation type="submission" date="2023-06" db="EMBL/GenBank/DDBJ databases">
        <authorList>
            <person name="Zeman M."/>
            <person name="Kubasova T."/>
            <person name="Jahodarova E."/>
            <person name="Nykrynova M."/>
            <person name="Rychlik I."/>
        </authorList>
    </citation>
    <scope>NUCLEOTIDE SEQUENCE [LARGE SCALE GENOMIC DNA]</scope>
    <source>
        <strain evidence="2 3">109_WCHN</strain>
    </source>
</reference>
<evidence type="ECO:0000313" key="3">
    <source>
        <dbReference type="Proteomes" id="UP001169458"/>
    </source>
</evidence>
<keyword evidence="3" id="KW-1185">Reference proteome</keyword>
<feature type="chain" id="PRO_5045251230" evidence="1">
    <location>
        <begin position="27"/>
        <end position="160"/>
    </location>
</feature>
<accession>A0ABT7VJN2</accession>
<proteinExistence type="predicted"/>
<sequence>KKYRKNQIIKAMKGLCLTIIFGTLSAICSICKAQEVKIDFNLTYDKSKNEMTLTVSNMGDNDVFLINQDRGTSAGSHIFLYYKTFDGISASRTLPLMDYDSQNRRWIPLKELPAGQQFIQVYNLTQALAWNARKAQVFLAVAYRKDNRFESEHLHKEFVF</sequence>
<gene>
    <name evidence="2" type="ORF">QUW60_15010</name>
</gene>
<dbReference type="Proteomes" id="UP001169458">
    <property type="component" value="Unassembled WGS sequence"/>
</dbReference>
<feature type="signal peptide" evidence="1">
    <location>
        <begin position="1"/>
        <end position="26"/>
    </location>
</feature>
<evidence type="ECO:0000256" key="1">
    <source>
        <dbReference type="SAM" id="SignalP"/>
    </source>
</evidence>
<organism evidence="2 3">
    <name type="scientific">Bacteroides gallinaceum</name>
    <dbReference type="NCBI Taxonomy" id="1462571"/>
    <lineage>
        <taxon>Bacteria</taxon>
        <taxon>Pseudomonadati</taxon>
        <taxon>Bacteroidota</taxon>
        <taxon>Bacteroidia</taxon>
        <taxon>Bacteroidales</taxon>
        <taxon>Bacteroidaceae</taxon>
        <taxon>Bacteroides</taxon>
    </lineage>
</organism>
<feature type="non-terminal residue" evidence="2">
    <location>
        <position position="1"/>
    </location>
</feature>
<protein>
    <submittedName>
        <fullName evidence="2">Uncharacterized protein</fullName>
    </submittedName>
</protein>
<dbReference type="RefSeq" id="WP_289561500.1">
    <property type="nucleotide sequence ID" value="NZ_JAUDEN010000074.1"/>
</dbReference>
<comment type="caution">
    <text evidence="2">The sequence shown here is derived from an EMBL/GenBank/DDBJ whole genome shotgun (WGS) entry which is preliminary data.</text>
</comment>
<name>A0ABT7VJN2_9BACE</name>